<evidence type="ECO:0000256" key="1">
    <source>
        <dbReference type="ARBA" id="ARBA00004127"/>
    </source>
</evidence>
<keyword evidence="7" id="KW-0677">Repeat</keyword>
<dbReference type="InterPro" id="IPR036163">
    <property type="entry name" value="HMA_dom_sf"/>
</dbReference>
<evidence type="ECO:0000256" key="13">
    <source>
        <dbReference type="ARBA" id="ARBA00022989"/>
    </source>
</evidence>
<feature type="transmembrane region" description="Helical" evidence="18">
    <location>
        <begin position="885"/>
        <end position="908"/>
    </location>
</feature>
<evidence type="ECO:0000256" key="15">
    <source>
        <dbReference type="ARBA" id="ARBA00023065"/>
    </source>
</evidence>
<dbReference type="SFLD" id="SFLDG00002">
    <property type="entry name" value="C1.7:_P-type_atpase_like"/>
    <property type="match status" value="1"/>
</dbReference>
<gene>
    <name evidence="21" type="ORF">GSI_13135</name>
</gene>
<dbReference type="InterPro" id="IPR023298">
    <property type="entry name" value="ATPase_P-typ_TM_dom_sf"/>
</dbReference>
<dbReference type="NCBIfam" id="TIGR01525">
    <property type="entry name" value="ATPase-IB_hvy"/>
    <property type="match status" value="1"/>
</dbReference>
<evidence type="ECO:0000259" key="20">
    <source>
        <dbReference type="PROSITE" id="PS50846"/>
    </source>
</evidence>
<dbReference type="PROSITE" id="PS01047">
    <property type="entry name" value="HMA_1"/>
    <property type="match status" value="2"/>
</dbReference>
<dbReference type="InterPro" id="IPR006121">
    <property type="entry name" value="HMA_dom"/>
</dbReference>
<evidence type="ECO:0000256" key="4">
    <source>
        <dbReference type="ARBA" id="ARBA00022448"/>
    </source>
</evidence>
<dbReference type="NCBIfam" id="TIGR00003">
    <property type="entry name" value="copper ion binding protein"/>
    <property type="match status" value="2"/>
</dbReference>
<feature type="domain" description="HMA" evidence="20">
    <location>
        <begin position="127"/>
        <end position="193"/>
    </location>
</feature>
<keyword evidence="11" id="KW-0460">Magnesium</keyword>
<dbReference type="SUPFAM" id="SSF81665">
    <property type="entry name" value="Calcium ATPase, transmembrane domain M"/>
    <property type="match status" value="1"/>
</dbReference>
<dbReference type="PRINTS" id="PR00942">
    <property type="entry name" value="CUATPASEI"/>
</dbReference>
<dbReference type="FunFam" id="2.70.150.10:FF:000002">
    <property type="entry name" value="Copper-transporting ATPase 1, putative"/>
    <property type="match status" value="1"/>
</dbReference>
<keyword evidence="15" id="KW-0406">Ion transport</keyword>
<dbReference type="Gene3D" id="2.70.150.10">
    <property type="entry name" value="Calcium-transporting ATPase, cytoplasmic transduction domain A"/>
    <property type="match status" value="1"/>
</dbReference>
<keyword evidence="8 18" id="KW-0547">Nucleotide-binding</keyword>
<accession>A0A2G8RUQ2</accession>
<dbReference type="GO" id="GO:0012505">
    <property type="term" value="C:endomembrane system"/>
    <property type="evidence" value="ECO:0007669"/>
    <property type="project" value="UniProtKB-SubCell"/>
</dbReference>
<dbReference type="STRING" id="1077348.A0A2G8RUQ2"/>
<dbReference type="PRINTS" id="PR00943">
    <property type="entry name" value="CUATPASE"/>
</dbReference>
<feature type="region of interest" description="Disordered" evidence="19">
    <location>
        <begin position="26"/>
        <end position="47"/>
    </location>
</feature>
<feature type="transmembrane region" description="Helical" evidence="18">
    <location>
        <begin position="481"/>
        <end position="503"/>
    </location>
</feature>
<evidence type="ECO:0000256" key="18">
    <source>
        <dbReference type="RuleBase" id="RU362081"/>
    </source>
</evidence>
<evidence type="ECO:0000256" key="19">
    <source>
        <dbReference type="SAM" id="MobiDB-lite"/>
    </source>
</evidence>
<dbReference type="AlphaFoldDB" id="A0A2G8RUQ2"/>
<dbReference type="Proteomes" id="UP000230002">
    <property type="component" value="Unassembled WGS sequence"/>
</dbReference>
<comment type="similarity">
    <text evidence="2 18">Belongs to the cation transport ATPase (P-type) (TC 3.A.3) family. Type IB subfamily.</text>
</comment>
<feature type="transmembrane region" description="Helical" evidence="18">
    <location>
        <begin position="523"/>
        <end position="545"/>
    </location>
</feature>
<keyword evidence="6 18" id="KW-0479">Metal-binding</keyword>
<dbReference type="Gene3D" id="3.30.70.100">
    <property type="match status" value="2"/>
</dbReference>
<dbReference type="GO" id="GO:0043682">
    <property type="term" value="F:P-type divalent copper transporter activity"/>
    <property type="evidence" value="ECO:0007669"/>
    <property type="project" value="TreeGrafter"/>
</dbReference>
<evidence type="ECO:0000256" key="11">
    <source>
        <dbReference type="ARBA" id="ARBA00022842"/>
    </source>
</evidence>
<reference evidence="21 22" key="1">
    <citation type="journal article" date="2015" name="Sci. Rep.">
        <title>Chromosome-level genome map provides insights into diverse defense mechanisms in the medicinal fungus Ganoderma sinense.</title>
        <authorList>
            <person name="Zhu Y."/>
            <person name="Xu J."/>
            <person name="Sun C."/>
            <person name="Zhou S."/>
            <person name="Xu H."/>
            <person name="Nelson D.R."/>
            <person name="Qian J."/>
            <person name="Song J."/>
            <person name="Luo H."/>
            <person name="Xiang L."/>
            <person name="Li Y."/>
            <person name="Xu Z."/>
            <person name="Ji A."/>
            <person name="Wang L."/>
            <person name="Lu S."/>
            <person name="Hayward A."/>
            <person name="Sun W."/>
            <person name="Li X."/>
            <person name="Schwartz D.C."/>
            <person name="Wang Y."/>
            <person name="Chen S."/>
        </authorList>
    </citation>
    <scope>NUCLEOTIDE SEQUENCE [LARGE SCALE GENOMIC DNA]</scope>
    <source>
        <strain evidence="21 22">ZZ0214-1</strain>
    </source>
</reference>
<dbReference type="InterPro" id="IPR036412">
    <property type="entry name" value="HAD-like_sf"/>
</dbReference>
<name>A0A2G8RUQ2_9APHY</name>
<evidence type="ECO:0000256" key="17">
    <source>
        <dbReference type="ARBA" id="ARBA00080126"/>
    </source>
</evidence>
<dbReference type="CDD" id="cd00371">
    <property type="entry name" value="HMA"/>
    <property type="match status" value="2"/>
</dbReference>
<dbReference type="InterPro" id="IPR001757">
    <property type="entry name" value="P_typ_ATPase"/>
</dbReference>
<dbReference type="InterPro" id="IPR027256">
    <property type="entry name" value="P-typ_ATPase_IB"/>
</dbReference>
<dbReference type="InterPro" id="IPR006122">
    <property type="entry name" value="HMA_Cu_ion-bd"/>
</dbReference>
<evidence type="ECO:0000256" key="10">
    <source>
        <dbReference type="ARBA" id="ARBA00022840"/>
    </source>
</evidence>
<evidence type="ECO:0000256" key="12">
    <source>
        <dbReference type="ARBA" id="ARBA00022967"/>
    </source>
</evidence>
<keyword evidence="22" id="KW-1185">Reference proteome</keyword>
<organism evidence="21 22">
    <name type="scientific">Ganoderma sinense ZZ0214-1</name>
    <dbReference type="NCBI Taxonomy" id="1077348"/>
    <lineage>
        <taxon>Eukaryota</taxon>
        <taxon>Fungi</taxon>
        <taxon>Dikarya</taxon>
        <taxon>Basidiomycota</taxon>
        <taxon>Agaricomycotina</taxon>
        <taxon>Agaricomycetes</taxon>
        <taxon>Polyporales</taxon>
        <taxon>Polyporaceae</taxon>
        <taxon>Ganoderma</taxon>
    </lineage>
</organism>
<dbReference type="GO" id="GO:0055070">
    <property type="term" value="P:copper ion homeostasis"/>
    <property type="evidence" value="ECO:0007669"/>
    <property type="project" value="TreeGrafter"/>
</dbReference>
<evidence type="ECO:0000256" key="14">
    <source>
        <dbReference type="ARBA" id="ARBA00023008"/>
    </source>
</evidence>
<sequence>MLPRTPQTPVMAGINAALTNMFRSTPRSSMSGKVELPQGKDEPLVGGEGLKSEKCELRIEGMTCGACVESIEGMLRSQRGIHSIKVALLAERGVVEYDPNVWDADKIVSEISDIGFDATLIPPSRADTIQLRIYGMTCSSCTSTVEKELGAVPGVSSVSVSLATELCQVTFDRTMVGPRELVERIEDMGFDAMVSDQEDSTQLRSLARTKEIQEWWMRFKWSLIFAIPVFFVTMLAPKISFLEPIVEYQLCRGVYVNDLIALTLCTPAMFWVGQRFFKNAYKALKHGSATMDVLISIGSAAAYFYSLGAMCFMALDRDLEYHPMVFFDTSTMLIMFVSLGRYLENRAKGKTSAALTDLMALAPSMATIYTDPPACAQEKKIPTELLQVGDIVKLVPGEKIPADGTVLRGTSTVDESAVTGEPVPVLKQVGDSVIGGTLNGLGTFDMTVTRAGKDTALAQIVKLVEEAQTSKAPIQAFTDKVAGYFVPAVISLSILTFIGWMIVASVVSDSSLPALFHAHGASKLAICLQLCISVVVVACPCALGLSTPTAIMVGTGMGAKNGILIKGGRALEASRFIKRICLDKTGTVTEGKLTVAAIAWAPSSDHSDLVAAGRDDASLTTKVAGDVSRADLIAMVAATEARSEHPLAKAVAVYGKDLLNKSMVPIPEVMIDTFESVTGAGVKAVISLPGGKGKHTIYVGNARFVLQSDTASLPSNLALFDLEESNQGKTSIFVSLAAPGKAPSPVVAIALSDKPRPSSVYAIRAMQDLGIEVNMMTGDAKTTALAVAKQVGIRPEHVWAHMSPKGKAAVVTELMEKHGGGVAMVGDGINDSPSLVAASVGIALSSGTSVAIEAADIVLMRSDLLDVVAALHLSRAIFSTIRRNLVWACMYNVLSIPLAMGLFLPWGLNLPPMTAAGAMATSSVSVVSSSLLLRWWTRPPSSIMPGEDVQQETIFDSARNTLGDAWESLRGMVRGRRDMSGYSQLPVEMSPAV</sequence>
<keyword evidence="10 18" id="KW-0067">ATP-binding</keyword>
<dbReference type="InterPro" id="IPR008250">
    <property type="entry name" value="ATPase_P-typ_transduc_dom_A_sf"/>
</dbReference>
<evidence type="ECO:0000256" key="2">
    <source>
        <dbReference type="ARBA" id="ARBA00006024"/>
    </source>
</evidence>
<dbReference type="InterPro" id="IPR023299">
    <property type="entry name" value="ATPase_P-typ_cyto_dom_N"/>
</dbReference>
<keyword evidence="12" id="KW-1278">Translocase</keyword>
<dbReference type="CDD" id="cd02094">
    <property type="entry name" value="P-type_ATPase_Cu-like"/>
    <property type="match status" value="1"/>
</dbReference>
<protein>
    <recommendedName>
        <fullName evidence="3">P-type Cu(+) transporter</fullName>
        <ecNumber evidence="3">7.2.2.8</ecNumber>
    </recommendedName>
    <alternativeName>
        <fullName evidence="17">Cu(2+)-ATPase</fullName>
    </alternativeName>
</protein>
<evidence type="ECO:0000256" key="9">
    <source>
        <dbReference type="ARBA" id="ARBA00022796"/>
    </source>
</evidence>
<dbReference type="InterPro" id="IPR059000">
    <property type="entry name" value="ATPase_P-type_domA"/>
</dbReference>
<keyword evidence="13 18" id="KW-1133">Transmembrane helix</keyword>
<proteinExistence type="inferred from homology"/>
<dbReference type="InterPro" id="IPR018303">
    <property type="entry name" value="ATPase_P-typ_P_site"/>
</dbReference>
<feature type="domain" description="HMA" evidence="20">
    <location>
        <begin position="53"/>
        <end position="119"/>
    </location>
</feature>
<keyword evidence="16 18" id="KW-0472">Membrane</keyword>
<evidence type="ECO:0000256" key="5">
    <source>
        <dbReference type="ARBA" id="ARBA00022692"/>
    </source>
</evidence>
<evidence type="ECO:0000256" key="7">
    <source>
        <dbReference type="ARBA" id="ARBA00022737"/>
    </source>
</evidence>
<dbReference type="EC" id="7.2.2.8" evidence="3"/>
<evidence type="ECO:0000256" key="6">
    <source>
        <dbReference type="ARBA" id="ARBA00022723"/>
    </source>
</evidence>
<dbReference type="Pfam" id="PF00403">
    <property type="entry name" value="HMA"/>
    <property type="match status" value="2"/>
</dbReference>
<evidence type="ECO:0000256" key="3">
    <source>
        <dbReference type="ARBA" id="ARBA00012517"/>
    </source>
</evidence>
<dbReference type="Pfam" id="PF00702">
    <property type="entry name" value="Hydrolase"/>
    <property type="match status" value="1"/>
</dbReference>
<dbReference type="InterPro" id="IPR044492">
    <property type="entry name" value="P_typ_ATPase_HD_dom"/>
</dbReference>
<dbReference type="SUPFAM" id="SSF56784">
    <property type="entry name" value="HAD-like"/>
    <property type="match status" value="1"/>
</dbReference>
<evidence type="ECO:0000313" key="21">
    <source>
        <dbReference type="EMBL" id="PIL25246.1"/>
    </source>
</evidence>
<keyword evidence="5 18" id="KW-0812">Transmembrane</keyword>
<dbReference type="NCBIfam" id="TIGR01494">
    <property type="entry name" value="ATPase_P-type"/>
    <property type="match status" value="2"/>
</dbReference>
<dbReference type="SUPFAM" id="SSF81653">
    <property type="entry name" value="Calcium ATPase, transduction domain A"/>
    <property type="match status" value="1"/>
</dbReference>
<dbReference type="PRINTS" id="PR00119">
    <property type="entry name" value="CATATPASE"/>
</dbReference>
<keyword evidence="4" id="KW-0813">Transport</keyword>
<dbReference type="PANTHER" id="PTHR43520:SF8">
    <property type="entry name" value="P-TYPE CU(+) TRANSPORTER"/>
    <property type="match status" value="1"/>
</dbReference>
<dbReference type="SFLD" id="SFLDS00003">
    <property type="entry name" value="Haloacid_Dehalogenase"/>
    <property type="match status" value="1"/>
</dbReference>
<dbReference type="InterPro" id="IPR017969">
    <property type="entry name" value="Heavy-metal-associated_CS"/>
</dbReference>
<comment type="caution">
    <text evidence="21">The sequence shown here is derived from an EMBL/GenBank/DDBJ whole genome shotgun (WGS) entry which is preliminary data.</text>
</comment>
<dbReference type="GO" id="GO:0005524">
    <property type="term" value="F:ATP binding"/>
    <property type="evidence" value="ECO:0007669"/>
    <property type="project" value="UniProtKB-UniRule"/>
</dbReference>
<dbReference type="PANTHER" id="PTHR43520">
    <property type="entry name" value="ATP7, ISOFORM B"/>
    <property type="match status" value="1"/>
</dbReference>
<dbReference type="PROSITE" id="PS50846">
    <property type="entry name" value="HMA_2"/>
    <property type="match status" value="2"/>
</dbReference>
<dbReference type="OrthoDB" id="432719at2759"/>
<dbReference type="SUPFAM" id="SSF55008">
    <property type="entry name" value="HMA, heavy metal-associated domain"/>
    <property type="match status" value="2"/>
</dbReference>
<dbReference type="Pfam" id="PF00122">
    <property type="entry name" value="E1-E2_ATPase"/>
    <property type="match status" value="1"/>
</dbReference>
<dbReference type="EMBL" id="AYKW01000056">
    <property type="protein sequence ID" value="PIL25246.1"/>
    <property type="molecule type" value="Genomic_DNA"/>
</dbReference>
<evidence type="ECO:0000313" key="22">
    <source>
        <dbReference type="Proteomes" id="UP000230002"/>
    </source>
</evidence>
<feature type="transmembrane region" description="Helical" evidence="18">
    <location>
        <begin position="254"/>
        <end position="272"/>
    </location>
</feature>
<keyword evidence="9" id="KW-0187">Copper transport</keyword>
<dbReference type="Gene3D" id="3.40.1110.10">
    <property type="entry name" value="Calcium-transporting ATPase, cytoplasmic domain N"/>
    <property type="match status" value="1"/>
</dbReference>
<dbReference type="GO" id="GO:0016887">
    <property type="term" value="F:ATP hydrolysis activity"/>
    <property type="evidence" value="ECO:0007669"/>
    <property type="project" value="InterPro"/>
</dbReference>
<keyword evidence="14" id="KW-0186">Copper</keyword>
<dbReference type="Gene3D" id="3.40.50.1000">
    <property type="entry name" value="HAD superfamily/HAD-like"/>
    <property type="match status" value="1"/>
</dbReference>
<comment type="subcellular location">
    <subcellularLocation>
        <location evidence="1">Endomembrane system</location>
        <topology evidence="1">Multi-pass membrane protein</topology>
    </subcellularLocation>
    <subcellularLocation>
        <location evidence="18">Membrane</location>
    </subcellularLocation>
</comment>
<dbReference type="FunFam" id="3.30.70.100:FF:000001">
    <property type="entry name" value="ATPase copper transporting beta"/>
    <property type="match status" value="2"/>
</dbReference>
<feature type="transmembrane region" description="Helical" evidence="18">
    <location>
        <begin position="221"/>
        <end position="242"/>
    </location>
</feature>
<dbReference type="SFLD" id="SFLDF00027">
    <property type="entry name" value="p-type_atpase"/>
    <property type="match status" value="1"/>
</dbReference>
<evidence type="ECO:0000256" key="16">
    <source>
        <dbReference type="ARBA" id="ARBA00023136"/>
    </source>
</evidence>
<feature type="transmembrane region" description="Helical" evidence="18">
    <location>
        <begin position="293"/>
        <end position="315"/>
    </location>
</feature>
<dbReference type="GO" id="GO:0005507">
    <property type="term" value="F:copper ion binding"/>
    <property type="evidence" value="ECO:0007669"/>
    <property type="project" value="InterPro"/>
</dbReference>
<feature type="transmembrane region" description="Helical" evidence="18">
    <location>
        <begin position="321"/>
        <end position="343"/>
    </location>
</feature>
<evidence type="ECO:0000256" key="8">
    <source>
        <dbReference type="ARBA" id="ARBA00022741"/>
    </source>
</evidence>
<dbReference type="InterPro" id="IPR023214">
    <property type="entry name" value="HAD_sf"/>
</dbReference>
<dbReference type="GO" id="GO:0016020">
    <property type="term" value="C:membrane"/>
    <property type="evidence" value="ECO:0007669"/>
    <property type="project" value="UniProtKB-SubCell"/>
</dbReference>
<dbReference type="PROSITE" id="PS00154">
    <property type="entry name" value="ATPASE_E1_E2"/>
    <property type="match status" value="1"/>
</dbReference>
<dbReference type="GO" id="GO:0140581">
    <property type="term" value="F:P-type monovalent copper transporter activity"/>
    <property type="evidence" value="ECO:0007669"/>
    <property type="project" value="UniProtKB-EC"/>
</dbReference>